<keyword evidence="2" id="KW-1185">Reference proteome</keyword>
<accession>S5ZM31</accession>
<name>S5ZM31_9SPIR</name>
<proteinExistence type="predicted"/>
<dbReference type="AlphaFoldDB" id="S5ZM31"/>
<organism evidence="1 2">
    <name type="scientific">Treponema pedis str. T A4</name>
    <dbReference type="NCBI Taxonomy" id="1291379"/>
    <lineage>
        <taxon>Bacteria</taxon>
        <taxon>Pseudomonadati</taxon>
        <taxon>Spirochaetota</taxon>
        <taxon>Spirochaetia</taxon>
        <taxon>Spirochaetales</taxon>
        <taxon>Treponemataceae</taxon>
        <taxon>Treponema</taxon>
    </lineage>
</organism>
<reference evidence="1 2" key="1">
    <citation type="journal article" date="2013" name="PLoS ONE">
        <title>Genome-Wide Relatedness of Treponema pedis, from Gingiva and Necrotic Skin Lesions of Pigs, with the Human Oral Pathogen Treponema denticola.</title>
        <authorList>
            <person name="Svartstrom O."/>
            <person name="Mushtaq M."/>
            <person name="Pringle M."/>
            <person name="Segerman B."/>
        </authorList>
    </citation>
    <scope>NUCLEOTIDE SEQUENCE [LARGE SCALE GENOMIC DNA]</scope>
    <source>
        <strain evidence="1">T A4</strain>
    </source>
</reference>
<dbReference type="Proteomes" id="UP000015620">
    <property type="component" value="Chromosome"/>
</dbReference>
<dbReference type="KEGG" id="tped:TPE_1141"/>
<sequence>MFIPLSTNLVNTFSYIFLEFTSAENNTRLRTLSCRYKPANLSFL</sequence>
<gene>
    <name evidence="1" type="ORF">TPE_1141</name>
</gene>
<dbReference type="EMBL" id="CP004120">
    <property type="protein sequence ID" value="AGT43637.1"/>
    <property type="molecule type" value="Genomic_DNA"/>
</dbReference>
<dbReference type="PATRIC" id="fig|1291379.3.peg.1137"/>
<protein>
    <submittedName>
        <fullName evidence="1">Uncharacterized protein</fullName>
    </submittedName>
</protein>
<evidence type="ECO:0000313" key="2">
    <source>
        <dbReference type="Proteomes" id="UP000015620"/>
    </source>
</evidence>
<evidence type="ECO:0000313" key="1">
    <source>
        <dbReference type="EMBL" id="AGT43637.1"/>
    </source>
</evidence>
<dbReference type="HOGENOM" id="CLU_3223424_0_0_12"/>